<name>A0AAP6VFW4_9GAMM</name>
<dbReference type="Gene3D" id="3.40.198.10">
    <property type="entry name" value="Delta-endotoxin CytB-like"/>
    <property type="match status" value="1"/>
</dbReference>
<evidence type="ECO:0000313" key="6">
    <source>
        <dbReference type="Proteomes" id="UP000266633"/>
    </source>
</evidence>
<reference evidence="3 5" key="1">
    <citation type="submission" date="2018-05" db="EMBL/GenBank/DDBJ databases">
        <title>Genomic diversity of pathogens causing Blackleg of Potato in Pakistan.</title>
        <authorList>
            <person name="Sarfraz S."/>
            <person name="Riaz K."/>
            <person name="Oulghazi S."/>
            <person name="Cigna J."/>
            <person name="Sahi S.T."/>
            <person name="Khan S.H."/>
            <person name="Hameed A."/>
            <person name="Faure D."/>
        </authorList>
    </citation>
    <scope>NUCLEOTIDE SEQUENCE [LARGE SCALE GENOMIC DNA]</scope>
    <source>
        <strain evidence="3 5">SS70</strain>
    </source>
</reference>
<evidence type="ECO:0000313" key="3">
    <source>
        <dbReference type="EMBL" id="PWD75123.1"/>
    </source>
</evidence>
<keyword evidence="6" id="KW-1185">Reference proteome</keyword>
<accession>A0AAP6VFW4</accession>
<proteinExistence type="inferred from homology"/>
<comment type="caution">
    <text evidence="3">The sequence shown here is derived from an EMBL/GenBank/DDBJ whole genome shotgun (WGS) entry which is preliminary data.</text>
</comment>
<dbReference type="Proteomes" id="UP000245055">
    <property type="component" value="Unassembled WGS sequence"/>
</dbReference>
<sequence>MNNITLNPTHTVDENKNFSVTLNVDLQYVSQAMNMATIFNEACIPQEGINFGKALSIAKSHDTLAVVGTHTVKGNSNVSQVWVAIDQLQNLIRMVQGAATENWMAFGIAAKAFIDLNAQKNGNYFTIFSEQSNTLNYQYNMFDVTQNAGTGSVMVGQLTSVDITITKASANVLALVAGSSITQKMDFKSMVIVEALKAE</sequence>
<dbReference type="RefSeq" id="WP_024104386.1">
    <property type="nucleotide sequence ID" value="NZ_CP031560.1"/>
</dbReference>
<evidence type="ECO:0000313" key="4">
    <source>
        <dbReference type="EMBL" id="RJL73141.1"/>
    </source>
</evidence>
<dbReference type="EMBL" id="QZDO01000031">
    <property type="protein sequence ID" value="RJL73141.1"/>
    <property type="molecule type" value="Genomic_DNA"/>
</dbReference>
<dbReference type="GO" id="GO:0030435">
    <property type="term" value="P:sporulation resulting in formation of a cellular spore"/>
    <property type="evidence" value="ECO:0007669"/>
    <property type="project" value="UniProtKB-KW"/>
</dbReference>
<dbReference type="GO" id="GO:0005576">
    <property type="term" value="C:extracellular region"/>
    <property type="evidence" value="ECO:0007669"/>
    <property type="project" value="InterPro"/>
</dbReference>
<reference evidence="4 6" key="2">
    <citation type="submission" date="2018-09" db="EMBL/GenBank/DDBJ databases">
        <title>Phylogenetic diversity of Pectobacterium and Dickeya strains causing blackleg disease of potato in Morocco.</title>
        <authorList>
            <person name="Oulghazi S."/>
            <person name="Moumni M."/>
            <person name="Faure D."/>
        </authorList>
    </citation>
    <scope>NUCLEOTIDE SEQUENCE [LARGE SCALE GENOMIC DNA]</scope>
    <source>
        <strain evidence="4 6">S4.16.03.LID</strain>
    </source>
</reference>
<organism evidence="3 5">
    <name type="scientific">Dickeya dianthicola</name>
    <dbReference type="NCBI Taxonomy" id="204039"/>
    <lineage>
        <taxon>Bacteria</taxon>
        <taxon>Pseudomonadati</taxon>
        <taxon>Pseudomonadota</taxon>
        <taxon>Gammaproteobacteria</taxon>
        <taxon>Enterobacterales</taxon>
        <taxon>Pectobacteriaceae</taxon>
        <taxon>Dickeya</taxon>
    </lineage>
</organism>
<comment type="similarity">
    <text evidence="1">Belongs to the cyt1/cyt2 endotoxin family.</text>
</comment>
<evidence type="ECO:0000313" key="5">
    <source>
        <dbReference type="Proteomes" id="UP000245055"/>
    </source>
</evidence>
<dbReference type="Proteomes" id="UP000266633">
    <property type="component" value="Unassembled WGS sequence"/>
</dbReference>
<dbReference type="InterPro" id="IPR001615">
    <property type="entry name" value="Endotoxin_CytB"/>
</dbReference>
<evidence type="ECO:0000256" key="2">
    <source>
        <dbReference type="ARBA" id="ARBA00022969"/>
    </source>
</evidence>
<dbReference type="SUPFAM" id="SSF55676">
    <property type="entry name" value="CytB endotoxin-like"/>
    <property type="match status" value="1"/>
</dbReference>
<dbReference type="Pfam" id="PF01338">
    <property type="entry name" value="Bac_thur_toxin"/>
    <property type="match status" value="1"/>
</dbReference>
<dbReference type="GeneID" id="49320380"/>
<gene>
    <name evidence="4" type="ORF">D5077_10140</name>
    <name evidence="3" type="ORF">DF213_03135</name>
</gene>
<protein>
    <submittedName>
        <fullName evidence="3">Type-2Aa cytolytic delta-endotoxin</fullName>
    </submittedName>
</protein>
<dbReference type="AlphaFoldDB" id="A0AAP6VFW4"/>
<keyword evidence="2" id="KW-0749">Sporulation</keyword>
<evidence type="ECO:0000256" key="1">
    <source>
        <dbReference type="ARBA" id="ARBA00009676"/>
    </source>
</evidence>
<dbReference type="InterPro" id="IPR035918">
    <property type="entry name" value="CytB_endotoxin-like_sf"/>
</dbReference>
<dbReference type="EMBL" id="QESZ01000004">
    <property type="protein sequence ID" value="PWD75123.1"/>
    <property type="molecule type" value="Genomic_DNA"/>
</dbReference>